<dbReference type="GO" id="GO:0005737">
    <property type="term" value="C:cytoplasm"/>
    <property type="evidence" value="ECO:0007669"/>
    <property type="project" value="UniProtKB-ARBA"/>
</dbReference>
<dbReference type="PRINTS" id="PR00625">
    <property type="entry name" value="JDOMAIN"/>
</dbReference>
<feature type="domain" description="J" evidence="7">
    <location>
        <begin position="9"/>
        <end position="80"/>
    </location>
</feature>
<dbReference type="SMART" id="SM00248">
    <property type="entry name" value="ANK"/>
    <property type="match status" value="3"/>
</dbReference>
<dbReference type="InterPro" id="IPR036869">
    <property type="entry name" value="J_dom_sf"/>
</dbReference>
<dbReference type="Pfam" id="PF12796">
    <property type="entry name" value="Ank_2"/>
    <property type="match status" value="1"/>
</dbReference>
<dbReference type="EMBL" id="CM032185">
    <property type="protein sequence ID" value="KAG7092634.1"/>
    <property type="molecule type" value="Genomic_DNA"/>
</dbReference>
<feature type="compositionally biased region" description="Low complexity" evidence="6">
    <location>
        <begin position="207"/>
        <end position="219"/>
    </location>
</feature>
<feature type="compositionally biased region" description="Basic and acidic residues" evidence="6">
    <location>
        <begin position="134"/>
        <end position="145"/>
    </location>
</feature>
<dbReference type="GO" id="GO:0016020">
    <property type="term" value="C:membrane"/>
    <property type="evidence" value="ECO:0007669"/>
    <property type="project" value="UniProtKB-SubCell"/>
</dbReference>
<feature type="region of interest" description="Disordered" evidence="6">
    <location>
        <begin position="134"/>
        <end position="155"/>
    </location>
</feature>
<dbReference type="PANTHER" id="PTHR44027">
    <property type="entry name" value="DNAJ HOMOLOG SUBFAMILY C MEMBER 5 HOMOLOG"/>
    <property type="match status" value="1"/>
</dbReference>
<dbReference type="Proteomes" id="UP001049176">
    <property type="component" value="Chromosome 5"/>
</dbReference>
<dbReference type="InterPro" id="IPR051434">
    <property type="entry name" value="DnaJ_C_subfamily_member5"/>
</dbReference>
<dbReference type="SUPFAM" id="SSF48403">
    <property type="entry name" value="Ankyrin repeat"/>
    <property type="match status" value="1"/>
</dbReference>
<keyword evidence="4" id="KW-0143">Chaperone</keyword>
<dbReference type="PROSITE" id="PS50076">
    <property type="entry name" value="DNAJ_2"/>
    <property type="match status" value="1"/>
</dbReference>
<evidence type="ECO:0000256" key="5">
    <source>
        <dbReference type="ARBA" id="ARBA00023288"/>
    </source>
</evidence>
<keyword evidence="3" id="KW-0564">Palmitate</keyword>
<evidence type="ECO:0000256" key="1">
    <source>
        <dbReference type="ARBA" id="ARBA00004635"/>
    </source>
</evidence>
<feature type="compositionally biased region" description="Basic and acidic residues" evidence="6">
    <location>
        <begin position="185"/>
        <end position="194"/>
    </location>
</feature>
<proteinExistence type="predicted"/>
<feature type="compositionally biased region" description="Basic residues" evidence="6">
    <location>
        <begin position="471"/>
        <end position="483"/>
    </location>
</feature>
<evidence type="ECO:0000313" key="9">
    <source>
        <dbReference type="Proteomes" id="UP001049176"/>
    </source>
</evidence>
<keyword evidence="5" id="KW-0449">Lipoprotein</keyword>
<dbReference type="GeneID" id="66078052"/>
<dbReference type="OrthoDB" id="442087at2759"/>
<name>A0A9P7RZG1_9AGAR</name>
<feature type="compositionally biased region" description="Low complexity" evidence="6">
    <location>
        <begin position="418"/>
        <end position="428"/>
    </location>
</feature>
<dbReference type="AlphaFoldDB" id="A0A9P7RZG1"/>
<dbReference type="PANTHER" id="PTHR44027:SF7">
    <property type="entry name" value="DNAJ HOMOLOG SUBFAMILY C MEMBER 5 HOMOLOG"/>
    <property type="match status" value="1"/>
</dbReference>
<evidence type="ECO:0000256" key="2">
    <source>
        <dbReference type="ARBA" id="ARBA00023136"/>
    </source>
</evidence>
<gene>
    <name evidence="8" type="ORF">E1B28_008976</name>
</gene>
<evidence type="ECO:0000256" key="4">
    <source>
        <dbReference type="ARBA" id="ARBA00023186"/>
    </source>
</evidence>
<comment type="caution">
    <text evidence="8">The sequence shown here is derived from an EMBL/GenBank/DDBJ whole genome shotgun (WGS) entry which is preliminary data.</text>
</comment>
<feature type="region of interest" description="Disordered" evidence="6">
    <location>
        <begin position="185"/>
        <end position="227"/>
    </location>
</feature>
<dbReference type="Pfam" id="PF00226">
    <property type="entry name" value="DnaJ"/>
    <property type="match status" value="1"/>
</dbReference>
<reference evidence="8" key="1">
    <citation type="journal article" date="2021" name="Genome Biol. Evol.">
        <title>The assembled and annotated genome of the fairy-ring fungus Marasmius oreades.</title>
        <authorList>
            <person name="Hiltunen M."/>
            <person name="Ament-Velasquez S.L."/>
            <person name="Johannesson H."/>
        </authorList>
    </citation>
    <scope>NUCLEOTIDE SEQUENCE</scope>
    <source>
        <strain evidence="8">03SP1</strain>
    </source>
</reference>
<evidence type="ECO:0000313" key="8">
    <source>
        <dbReference type="EMBL" id="KAG7092634.1"/>
    </source>
</evidence>
<evidence type="ECO:0000256" key="6">
    <source>
        <dbReference type="SAM" id="MobiDB-lite"/>
    </source>
</evidence>
<protein>
    <recommendedName>
        <fullName evidence="7">J domain-containing protein</fullName>
    </recommendedName>
</protein>
<feature type="region of interest" description="Disordered" evidence="6">
    <location>
        <begin position="405"/>
        <end position="494"/>
    </location>
</feature>
<keyword evidence="2" id="KW-0472">Membrane</keyword>
<dbReference type="SMART" id="SM00271">
    <property type="entry name" value="DnaJ"/>
    <property type="match status" value="1"/>
</dbReference>
<dbReference type="SUPFAM" id="SSF46565">
    <property type="entry name" value="Chaperone J-domain"/>
    <property type="match status" value="1"/>
</dbReference>
<evidence type="ECO:0000256" key="3">
    <source>
        <dbReference type="ARBA" id="ARBA00023139"/>
    </source>
</evidence>
<evidence type="ECO:0000259" key="7">
    <source>
        <dbReference type="PROSITE" id="PS50076"/>
    </source>
</evidence>
<dbReference type="InterPro" id="IPR001623">
    <property type="entry name" value="DnaJ_domain"/>
</dbReference>
<sequence>MPTGTAVSEAYATLGLEQGSSLEVVKAAYKQVALRTHPDKNPNNPDATRQFQHVGEAYNVLSKHLDTSHRNRPRYYPQCGHYHDYDSDFDDDDYSEDDYDSDFEAELAEAYYRSLFEAIFSRFENSYSRSRFRYEHPRPQRERVPPESQAEFNERIRRNREEQIKAEEQRKLQAQIRKELAEEDRRKELAEREKRQKARAQKKKADAQAGRQRAAASVRAQRERTQSLRSSVFNAARSGDAQKVRQGIWESNVDAVGGEIKAGYEEFVKVPPNDPKETLLHIVVKGGDLELVAWLDSHNADPEERDSEDLTAFLVAVRLGNLPIINYFLENHPFDDEDNKKVYKSSSSSLSVLQLAVESGILQVVKLVLEKGLATSQEVNDVWAWITSEGAGKVADEIMRAVMQHGGFTPPTTPLAAHNGNGSSNSNGRGKGRGHNRRRHENRKSHSPGLEQKSDSPSRPVFQTSAYPNRGHGRGRSGRGRGGRGRDYGMGLPS</sequence>
<keyword evidence="9" id="KW-1185">Reference proteome</keyword>
<feature type="compositionally biased region" description="Basic residues" evidence="6">
    <location>
        <begin position="430"/>
        <end position="446"/>
    </location>
</feature>
<feature type="compositionally biased region" description="Polar residues" evidence="6">
    <location>
        <begin position="455"/>
        <end position="467"/>
    </location>
</feature>
<dbReference type="RefSeq" id="XP_043009104.1">
    <property type="nucleotide sequence ID" value="XM_043153819.1"/>
</dbReference>
<dbReference type="CDD" id="cd06257">
    <property type="entry name" value="DnaJ"/>
    <property type="match status" value="1"/>
</dbReference>
<dbReference type="KEGG" id="more:E1B28_008976"/>
<accession>A0A9P7RZG1</accession>
<comment type="subcellular location">
    <subcellularLocation>
        <location evidence="1">Membrane</location>
        <topology evidence="1">Lipid-anchor</topology>
    </subcellularLocation>
</comment>
<dbReference type="Gene3D" id="1.10.287.110">
    <property type="entry name" value="DnaJ domain"/>
    <property type="match status" value="1"/>
</dbReference>
<dbReference type="InterPro" id="IPR002110">
    <property type="entry name" value="Ankyrin_rpt"/>
</dbReference>
<dbReference type="InterPro" id="IPR036770">
    <property type="entry name" value="Ankyrin_rpt-contain_sf"/>
</dbReference>
<dbReference type="Gene3D" id="1.25.40.20">
    <property type="entry name" value="Ankyrin repeat-containing domain"/>
    <property type="match status" value="1"/>
</dbReference>
<organism evidence="8 9">
    <name type="scientific">Marasmius oreades</name>
    <name type="common">fairy-ring Marasmius</name>
    <dbReference type="NCBI Taxonomy" id="181124"/>
    <lineage>
        <taxon>Eukaryota</taxon>
        <taxon>Fungi</taxon>
        <taxon>Dikarya</taxon>
        <taxon>Basidiomycota</taxon>
        <taxon>Agaricomycotina</taxon>
        <taxon>Agaricomycetes</taxon>
        <taxon>Agaricomycetidae</taxon>
        <taxon>Agaricales</taxon>
        <taxon>Marasmiineae</taxon>
        <taxon>Marasmiaceae</taxon>
        <taxon>Marasmius</taxon>
    </lineage>
</organism>